<dbReference type="KEGG" id="rhoz:GXP67_08680"/>
<evidence type="ECO:0000256" key="6">
    <source>
        <dbReference type="ARBA" id="ARBA00023136"/>
    </source>
</evidence>
<dbReference type="PANTHER" id="PTHR43163:SF6">
    <property type="entry name" value="DIPEPTIDE TRANSPORT SYSTEM PERMEASE PROTEIN DPPB-RELATED"/>
    <property type="match status" value="1"/>
</dbReference>
<dbReference type="GO" id="GO:0005886">
    <property type="term" value="C:plasma membrane"/>
    <property type="evidence" value="ECO:0007669"/>
    <property type="project" value="UniProtKB-SubCell"/>
</dbReference>
<evidence type="ECO:0000256" key="1">
    <source>
        <dbReference type="ARBA" id="ARBA00004651"/>
    </source>
</evidence>
<dbReference type="RefSeq" id="WP_162442782.1">
    <property type="nucleotide sequence ID" value="NZ_CP048222.1"/>
</dbReference>
<evidence type="ECO:0000256" key="2">
    <source>
        <dbReference type="ARBA" id="ARBA00022448"/>
    </source>
</evidence>
<keyword evidence="6 7" id="KW-0472">Membrane</keyword>
<dbReference type="Pfam" id="PF19300">
    <property type="entry name" value="BPD_transp_1_N"/>
    <property type="match status" value="1"/>
</dbReference>
<dbReference type="PANTHER" id="PTHR43163">
    <property type="entry name" value="DIPEPTIDE TRANSPORT SYSTEM PERMEASE PROTEIN DPPB-RELATED"/>
    <property type="match status" value="1"/>
</dbReference>
<dbReference type="SUPFAM" id="SSF161098">
    <property type="entry name" value="MetI-like"/>
    <property type="match status" value="1"/>
</dbReference>
<feature type="transmembrane region" description="Helical" evidence="7">
    <location>
        <begin position="131"/>
        <end position="152"/>
    </location>
</feature>
<keyword evidence="5 7" id="KW-1133">Transmembrane helix</keyword>
<keyword evidence="10" id="KW-1185">Reference proteome</keyword>
<organism evidence="9 10">
    <name type="scientific">Rhodocytophaga rosea</name>
    <dbReference type="NCBI Taxonomy" id="2704465"/>
    <lineage>
        <taxon>Bacteria</taxon>
        <taxon>Pseudomonadati</taxon>
        <taxon>Bacteroidota</taxon>
        <taxon>Cytophagia</taxon>
        <taxon>Cytophagales</taxon>
        <taxon>Rhodocytophagaceae</taxon>
        <taxon>Rhodocytophaga</taxon>
    </lineage>
</organism>
<feature type="domain" description="ABC transmembrane type-1" evidence="8">
    <location>
        <begin position="127"/>
        <end position="342"/>
    </location>
</feature>
<feature type="transmembrane region" description="Helical" evidence="7">
    <location>
        <begin position="277"/>
        <end position="299"/>
    </location>
</feature>
<keyword evidence="2 7" id="KW-0813">Transport</keyword>
<accession>A0A6C0GFP4</accession>
<gene>
    <name evidence="9" type="ORF">GXP67_08680</name>
</gene>
<sequence>MLKFILKRFAYGFLVIGGVLIVVFFLFHALPGDPISMMAGQRTDEATKQAIAREFGLDQSLPQQLVHYVKDLSPIATYEDTPENQAKYNYTSLFPVGGNQVLVLKAPYLRRSFQTNKRVSEIIIENLEGTLWLALVSMIFATVLGIVFGLIAALKQNTFWDHTLISLSVIGISAPSFVAAIIISMVFGYYLADYTGLNMTGQLWVNDPLEGRKLMLKNIILPAFTLGIRPLAIITQLTRSSMLDVMSQDYIRTARAKGLHYYRVVVKHALKNALNPVITAVSGWLASLMAGAFFIEYIFNWKGLGWVTIKSVETKDFPVVMGATLFVALIFVVVNIVVDVLYGAIDPGFAWVTNRTIILY</sequence>
<dbReference type="AlphaFoldDB" id="A0A6C0GFP4"/>
<proteinExistence type="inferred from homology"/>
<dbReference type="Proteomes" id="UP000480178">
    <property type="component" value="Chromosome"/>
</dbReference>
<evidence type="ECO:0000256" key="3">
    <source>
        <dbReference type="ARBA" id="ARBA00022475"/>
    </source>
</evidence>
<feature type="transmembrane region" description="Helical" evidence="7">
    <location>
        <begin position="319"/>
        <end position="345"/>
    </location>
</feature>
<dbReference type="GO" id="GO:0071916">
    <property type="term" value="F:dipeptide transmembrane transporter activity"/>
    <property type="evidence" value="ECO:0007669"/>
    <property type="project" value="TreeGrafter"/>
</dbReference>
<dbReference type="CDD" id="cd06261">
    <property type="entry name" value="TM_PBP2"/>
    <property type="match status" value="1"/>
</dbReference>
<evidence type="ECO:0000256" key="7">
    <source>
        <dbReference type="RuleBase" id="RU363032"/>
    </source>
</evidence>
<keyword evidence="3" id="KW-1003">Cell membrane</keyword>
<comment type="subcellular location">
    <subcellularLocation>
        <location evidence="1 7">Cell membrane</location>
        <topology evidence="1 7">Multi-pass membrane protein</topology>
    </subcellularLocation>
</comment>
<name>A0A6C0GFP4_9BACT</name>
<dbReference type="EMBL" id="CP048222">
    <property type="protein sequence ID" value="QHT66729.1"/>
    <property type="molecule type" value="Genomic_DNA"/>
</dbReference>
<protein>
    <submittedName>
        <fullName evidence="9">ABC transporter permease</fullName>
    </submittedName>
</protein>
<feature type="transmembrane region" description="Helical" evidence="7">
    <location>
        <begin position="9"/>
        <end position="30"/>
    </location>
</feature>
<reference evidence="9 10" key="1">
    <citation type="submission" date="2020-01" db="EMBL/GenBank/DDBJ databases">
        <authorList>
            <person name="Kim M.K."/>
        </authorList>
    </citation>
    <scope>NUCLEOTIDE SEQUENCE [LARGE SCALE GENOMIC DNA]</scope>
    <source>
        <strain evidence="9 10">172606-1</strain>
    </source>
</reference>
<evidence type="ECO:0000256" key="4">
    <source>
        <dbReference type="ARBA" id="ARBA00022692"/>
    </source>
</evidence>
<evidence type="ECO:0000259" key="8">
    <source>
        <dbReference type="PROSITE" id="PS50928"/>
    </source>
</evidence>
<comment type="similarity">
    <text evidence="7">Belongs to the binding-protein-dependent transport system permease family.</text>
</comment>
<evidence type="ECO:0000313" key="10">
    <source>
        <dbReference type="Proteomes" id="UP000480178"/>
    </source>
</evidence>
<dbReference type="Gene3D" id="1.10.3720.10">
    <property type="entry name" value="MetI-like"/>
    <property type="match status" value="1"/>
</dbReference>
<dbReference type="InterPro" id="IPR045621">
    <property type="entry name" value="BPD_transp_1_N"/>
</dbReference>
<keyword evidence="4 7" id="KW-0812">Transmembrane</keyword>
<dbReference type="InterPro" id="IPR000515">
    <property type="entry name" value="MetI-like"/>
</dbReference>
<dbReference type="PROSITE" id="PS50928">
    <property type="entry name" value="ABC_TM1"/>
    <property type="match status" value="1"/>
</dbReference>
<dbReference type="InterPro" id="IPR035906">
    <property type="entry name" value="MetI-like_sf"/>
</dbReference>
<dbReference type="Pfam" id="PF00528">
    <property type="entry name" value="BPD_transp_1"/>
    <property type="match status" value="1"/>
</dbReference>
<evidence type="ECO:0000256" key="5">
    <source>
        <dbReference type="ARBA" id="ARBA00022989"/>
    </source>
</evidence>
<feature type="transmembrane region" description="Helical" evidence="7">
    <location>
        <begin position="164"/>
        <end position="191"/>
    </location>
</feature>
<evidence type="ECO:0000313" key="9">
    <source>
        <dbReference type="EMBL" id="QHT66729.1"/>
    </source>
</evidence>